<reference evidence="3" key="1">
    <citation type="journal article" date="2017" name="Environ. Microbiol. Rep.">
        <title>Genetic Diversity of Marine Anaerobic Ammonium-Oxidizing Bacteria as Revealed by Genomic and Proteomic Analyses of 'Candidatus Scalindua japonica'.</title>
        <authorList>
            <person name="Oshiki M."/>
            <person name="Mizuto K."/>
            <person name="Kimura Z."/>
            <person name="Kindaichi T."/>
            <person name="Satoh H."/>
            <person name="Okabe S."/>
        </authorList>
    </citation>
    <scope>NUCLEOTIDE SEQUENCE [LARGE SCALE GENOMIC DNA]</scope>
    <source>
        <strain evidence="3">husup-a2</strain>
    </source>
</reference>
<evidence type="ECO:0000313" key="3">
    <source>
        <dbReference type="Proteomes" id="UP000218542"/>
    </source>
</evidence>
<proteinExistence type="predicted"/>
<dbReference type="Pfam" id="PF22352">
    <property type="entry name" value="K319L-like_PKD"/>
    <property type="match status" value="1"/>
</dbReference>
<organism evidence="2 3">
    <name type="scientific">Candidatus Scalindua japonica</name>
    <dbReference type="NCBI Taxonomy" id="1284222"/>
    <lineage>
        <taxon>Bacteria</taxon>
        <taxon>Pseudomonadati</taxon>
        <taxon>Planctomycetota</taxon>
        <taxon>Candidatus Brocadiia</taxon>
        <taxon>Candidatus Brocadiales</taxon>
        <taxon>Candidatus Scalinduaceae</taxon>
        <taxon>Candidatus Scalindua</taxon>
    </lineage>
</organism>
<feature type="compositionally biased region" description="Basic and acidic residues" evidence="1">
    <location>
        <begin position="376"/>
        <end position="386"/>
    </location>
</feature>
<sequence>MLTGGVSLIPGKQYVAFFTTADHCHDIDGGVIDRDQSCAAHTATGGPFRIALLHWGSSFSNNTDFTGGNFVHINSFNGTSEQFSLLKTNNWTNDEGGTIGNDAFFVMTFSSSSTNTPPVAVGGSDQAARAGDTILLDGSNSFDDNTMSMDLAYNWSFSSKPVGSVAALTGEDTAAPIFVADLEGTYVVGLIVADTGALSSISDEVEISTDNLAPTADGGVDQLTITGFAVHLDGSNSSDPEANTLTFDWTITSAPVGSTAVLSNATTESPIITPDLEGVYEVTLVVSDFIGPGTSDAVEITATTADDFAEIQIVAADEIVSVLDESLSEVTNTGNQNAFGNFLTQAMVALQEDDTAKAINKIEKALARTDGCALRGEPDGNGKGRDWVTSSAA</sequence>
<name>A0A286TZ72_9BACT</name>
<dbReference type="AlphaFoldDB" id="A0A286TZ72"/>
<dbReference type="Proteomes" id="UP000218542">
    <property type="component" value="Unassembled WGS sequence"/>
</dbReference>
<dbReference type="RefSeq" id="WP_096894549.1">
    <property type="nucleotide sequence ID" value="NZ_BAOS01000017.1"/>
</dbReference>
<dbReference type="SUPFAM" id="SSF49299">
    <property type="entry name" value="PKD domain"/>
    <property type="match status" value="1"/>
</dbReference>
<gene>
    <name evidence="2" type="ORF">SCALIN_C17_0192</name>
</gene>
<evidence type="ECO:0000313" key="2">
    <source>
        <dbReference type="EMBL" id="GAX61158.1"/>
    </source>
</evidence>
<dbReference type="Gene3D" id="2.60.40.10">
    <property type="entry name" value="Immunoglobulins"/>
    <property type="match status" value="2"/>
</dbReference>
<comment type="caution">
    <text evidence="2">The sequence shown here is derived from an EMBL/GenBank/DDBJ whole genome shotgun (WGS) entry which is preliminary data.</text>
</comment>
<dbReference type="InterPro" id="IPR035986">
    <property type="entry name" value="PKD_dom_sf"/>
</dbReference>
<dbReference type="EMBL" id="BAOS01000017">
    <property type="protein sequence ID" value="GAX61158.1"/>
    <property type="molecule type" value="Genomic_DNA"/>
</dbReference>
<keyword evidence="3" id="KW-1185">Reference proteome</keyword>
<feature type="region of interest" description="Disordered" evidence="1">
    <location>
        <begin position="374"/>
        <end position="393"/>
    </location>
</feature>
<accession>A0A286TZ72</accession>
<dbReference type="InterPro" id="IPR013783">
    <property type="entry name" value="Ig-like_fold"/>
</dbReference>
<protein>
    <recommendedName>
        <fullName evidence="4">PKD domain-containing protein</fullName>
    </recommendedName>
</protein>
<evidence type="ECO:0008006" key="4">
    <source>
        <dbReference type="Google" id="ProtNLM"/>
    </source>
</evidence>
<dbReference type="OrthoDB" id="636383at2"/>
<evidence type="ECO:0000256" key="1">
    <source>
        <dbReference type="SAM" id="MobiDB-lite"/>
    </source>
</evidence>